<organism evidence="1 2">
    <name type="scientific">Symbiodinium pilosum</name>
    <name type="common">Dinoflagellate</name>
    <dbReference type="NCBI Taxonomy" id="2952"/>
    <lineage>
        <taxon>Eukaryota</taxon>
        <taxon>Sar</taxon>
        <taxon>Alveolata</taxon>
        <taxon>Dinophyceae</taxon>
        <taxon>Suessiales</taxon>
        <taxon>Symbiodiniaceae</taxon>
        <taxon>Symbiodinium</taxon>
    </lineage>
</organism>
<gene>
    <name evidence="1" type="ORF">SPIL2461_LOCUS7818</name>
</gene>
<keyword evidence="2" id="KW-1185">Reference proteome</keyword>
<dbReference type="AlphaFoldDB" id="A0A812NZK5"/>
<reference evidence="1" key="1">
    <citation type="submission" date="2021-02" db="EMBL/GenBank/DDBJ databases">
        <authorList>
            <person name="Dougan E. K."/>
            <person name="Rhodes N."/>
            <person name="Thang M."/>
            <person name="Chan C."/>
        </authorList>
    </citation>
    <scope>NUCLEOTIDE SEQUENCE</scope>
</reference>
<accession>A0A812NZK5</accession>
<evidence type="ECO:0000313" key="2">
    <source>
        <dbReference type="Proteomes" id="UP000649617"/>
    </source>
</evidence>
<protein>
    <recommendedName>
        <fullName evidence="3">Tetratricopeptide repeat protein</fullName>
    </recommendedName>
</protein>
<feature type="non-terminal residue" evidence="1">
    <location>
        <position position="1"/>
    </location>
</feature>
<feature type="non-terminal residue" evidence="1">
    <location>
        <position position="79"/>
    </location>
</feature>
<name>A0A812NZK5_SYMPI</name>
<dbReference type="Pfam" id="PF13424">
    <property type="entry name" value="TPR_12"/>
    <property type="match status" value="1"/>
</dbReference>
<proteinExistence type="predicted"/>
<comment type="caution">
    <text evidence="1">The sequence shown here is derived from an EMBL/GenBank/DDBJ whole genome shotgun (WGS) entry which is preliminary data.</text>
</comment>
<dbReference type="Proteomes" id="UP000649617">
    <property type="component" value="Unassembled WGS sequence"/>
</dbReference>
<dbReference type="EMBL" id="CAJNIZ010012481">
    <property type="protein sequence ID" value="CAE7334592.1"/>
    <property type="molecule type" value="Genomic_DNA"/>
</dbReference>
<dbReference type="InterPro" id="IPR011990">
    <property type="entry name" value="TPR-like_helical_dom_sf"/>
</dbReference>
<dbReference type="Gene3D" id="1.25.40.10">
    <property type="entry name" value="Tetratricopeptide repeat domain"/>
    <property type="match status" value="1"/>
</dbReference>
<evidence type="ECO:0000313" key="1">
    <source>
        <dbReference type="EMBL" id="CAE7334592.1"/>
    </source>
</evidence>
<evidence type="ECO:0008006" key="3">
    <source>
        <dbReference type="Google" id="ProtNLM"/>
    </source>
</evidence>
<sequence length="79" mass="8536">EAVELWLKALEIDEAADSNSLQMAHSASLLASCFDDLGRSGEAERYHNKALAAFEKALGRSSTEASCAELALTTCRYVQ</sequence>
<dbReference type="SUPFAM" id="SSF48452">
    <property type="entry name" value="TPR-like"/>
    <property type="match status" value="1"/>
</dbReference>